<feature type="region of interest" description="Disordered" evidence="1">
    <location>
        <begin position="128"/>
        <end position="162"/>
    </location>
</feature>
<dbReference type="RefSeq" id="WP_145062580.1">
    <property type="nucleotide sequence ID" value="NZ_CP036287.1"/>
</dbReference>
<feature type="region of interest" description="Disordered" evidence="1">
    <location>
        <begin position="226"/>
        <end position="264"/>
    </location>
</feature>
<name>A0A518BFH8_9BACT</name>
<gene>
    <name evidence="3" type="ORF">Pla133_07820</name>
</gene>
<keyword evidence="4" id="KW-1185">Reference proteome</keyword>
<organism evidence="3 4">
    <name type="scientific">Engelhardtia mirabilis</name>
    <dbReference type="NCBI Taxonomy" id="2528011"/>
    <lineage>
        <taxon>Bacteria</taxon>
        <taxon>Pseudomonadati</taxon>
        <taxon>Planctomycetota</taxon>
        <taxon>Planctomycetia</taxon>
        <taxon>Planctomycetia incertae sedis</taxon>
        <taxon>Engelhardtia</taxon>
    </lineage>
</organism>
<dbReference type="Proteomes" id="UP000316921">
    <property type="component" value="Chromosome"/>
</dbReference>
<keyword evidence="2" id="KW-0732">Signal</keyword>
<evidence type="ECO:0000313" key="4">
    <source>
        <dbReference type="Proteomes" id="UP000316921"/>
    </source>
</evidence>
<accession>A0A518BFH8</accession>
<feature type="signal peptide" evidence="2">
    <location>
        <begin position="1"/>
        <end position="22"/>
    </location>
</feature>
<dbReference type="EMBL" id="CP036287">
    <property type="protein sequence ID" value="QDU65716.1"/>
    <property type="molecule type" value="Genomic_DNA"/>
</dbReference>
<protein>
    <submittedName>
        <fullName evidence="3">Uncharacterized protein</fullName>
    </submittedName>
</protein>
<evidence type="ECO:0000256" key="2">
    <source>
        <dbReference type="SAM" id="SignalP"/>
    </source>
</evidence>
<sequence length="397" mass="37676" precursor="true">MRFPTTIFPAALALLPLCPAQAQDLVVPAGTTVQFDSALGLAVDSVLIEQGATVRVFGSAPLRILATDQIRIDGTLDLSGYDAPGVVQLQGATAPSAGGAGAAGGGFGGVGSSATNSATLTGLPGSALASTYPRGGEGGESSFAPGSNDNQRRGAGGGGGRLAQDALAQGLMATAGKQGSPSAQGAMSFINAAAGGQPGPSPFSGSTDDDFFGIGLDAATGQLVHGELSQPAPGRGGGAGGDSIESSIIPPLPWTPSKDAVGGGGGGGGGLGLLSTARLIVGPSGRILANGGDGAMGETASVSNPIGGSGGGGSGGMLLIQAREFDLSMAGPDAISAIGGKGGAGIGDLVAGGDGGPGLIQFHVEGDPATAILLPVGLGLADLTAPDAHVLLPFAGL</sequence>
<evidence type="ECO:0000256" key="1">
    <source>
        <dbReference type="SAM" id="MobiDB-lite"/>
    </source>
</evidence>
<dbReference type="KEGG" id="pbap:Pla133_07820"/>
<dbReference type="AlphaFoldDB" id="A0A518BFH8"/>
<reference evidence="3 4" key="1">
    <citation type="submission" date="2019-02" db="EMBL/GenBank/DDBJ databases">
        <title>Deep-cultivation of Planctomycetes and their phenomic and genomic characterization uncovers novel biology.</title>
        <authorList>
            <person name="Wiegand S."/>
            <person name="Jogler M."/>
            <person name="Boedeker C."/>
            <person name="Pinto D."/>
            <person name="Vollmers J."/>
            <person name="Rivas-Marin E."/>
            <person name="Kohn T."/>
            <person name="Peeters S.H."/>
            <person name="Heuer A."/>
            <person name="Rast P."/>
            <person name="Oberbeckmann S."/>
            <person name="Bunk B."/>
            <person name="Jeske O."/>
            <person name="Meyerdierks A."/>
            <person name="Storesund J.E."/>
            <person name="Kallscheuer N."/>
            <person name="Luecker S."/>
            <person name="Lage O.M."/>
            <person name="Pohl T."/>
            <person name="Merkel B.J."/>
            <person name="Hornburger P."/>
            <person name="Mueller R.-W."/>
            <person name="Bruemmer F."/>
            <person name="Labrenz M."/>
            <person name="Spormann A.M."/>
            <person name="Op den Camp H."/>
            <person name="Overmann J."/>
            <person name="Amann R."/>
            <person name="Jetten M.S.M."/>
            <person name="Mascher T."/>
            <person name="Medema M.H."/>
            <person name="Devos D.P."/>
            <person name="Kaster A.-K."/>
            <person name="Ovreas L."/>
            <person name="Rohde M."/>
            <person name="Galperin M.Y."/>
            <person name="Jogler C."/>
        </authorList>
    </citation>
    <scope>NUCLEOTIDE SEQUENCE [LARGE SCALE GENOMIC DNA]</scope>
    <source>
        <strain evidence="3 4">Pla133</strain>
    </source>
</reference>
<evidence type="ECO:0000313" key="3">
    <source>
        <dbReference type="EMBL" id="QDU65716.1"/>
    </source>
</evidence>
<feature type="chain" id="PRO_5022041018" evidence="2">
    <location>
        <begin position="23"/>
        <end position="397"/>
    </location>
</feature>
<proteinExistence type="predicted"/>